<comment type="caution">
    <text evidence="2">The sequence shown here is derived from an EMBL/GenBank/DDBJ whole genome shotgun (WGS) entry which is preliminary data.</text>
</comment>
<evidence type="ECO:0000259" key="1">
    <source>
        <dbReference type="PROSITE" id="PS50943"/>
    </source>
</evidence>
<evidence type="ECO:0000313" key="3">
    <source>
        <dbReference type="Proteomes" id="UP000774130"/>
    </source>
</evidence>
<dbReference type="SMART" id="SM00530">
    <property type="entry name" value="HTH_XRE"/>
    <property type="match status" value="1"/>
</dbReference>
<name>A0ABS6TH18_9ENTE</name>
<proteinExistence type="predicted"/>
<dbReference type="EMBL" id="JAHUZB010000008">
    <property type="protein sequence ID" value="MBV7392187.1"/>
    <property type="molecule type" value="Genomic_DNA"/>
</dbReference>
<gene>
    <name evidence="2" type="ORF">KUA55_16000</name>
</gene>
<evidence type="ECO:0000313" key="2">
    <source>
        <dbReference type="EMBL" id="MBV7392187.1"/>
    </source>
</evidence>
<accession>A0ABS6TH18</accession>
<sequence length="289" mass="34322">MQGSIIKEIRKKKGLTQKEVYSGVVSKSFYSDFEAGKHDVTVTKFVGLLNNLNISYQEFENFQQGTAANKVDELYKKGQFEALYQFYLENSDSPQKEIRYDAIHAYLLVLLTHTNFYRFSRDPFREITAELENAKMWTLKEIKLAKLVLLSLTEGDKTDAKKMFHRINQELAKYLILDSKIYYQESADLYFNRLQSLLILNDLTSAKETLQDYQTMLRESDDLYLLLQLKFITNLVNLYFDFPNYQKKIEQFMLMMREIPTSETHFYQIILDLHLEKARNFYQRQQKLS</sequence>
<dbReference type="RefSeq" id="WP_218327399.1">
    <property type="nucleotide sequence ID" value="NZ_JAHUZB010000008.1"/>
</dbReference>
<dbReference type="InterPro" id="IPR001387">
    <property type="entry name" value="Cro/C1-type_HTH"/>
</dbReference>
<dbReference type="PROSITE" id="PS50943">
    <property type="entry name" value="HTH_CROC1"/>
    <property type="match status" value="1"/>
</dbReference>
<dbReference type="Pfam" id="PF01381">
    <property type="entry name" value="HTH_3"/>
    <property type="match status" value="1"/>
</dbReference>
<dbReference type="PANTHER" id="PTHR37038:SF12">
    <property type="entry name" value="TRANSCRIPTIONAL REGULATOR"/>
    <property type="match status" value="1"/>
</dbReference>
<keyword evidence="3" id="KW-1185">Reference proteome</keyword>
<organism evidence="2 3">
    <name type="scientific">Enterococcus alishanensis</name>
    <dbReference type="NCBI Taxonomy" id="1303817"/>
    <lineage>
        <taxon>Bacteria</taxon>
        <taxon>Bacillati</taxon>
        <taxon>Bacillota</taxon>
        <taxon>Bacilli</taxon>
        <taxon>Lactobacillales</taxon>
        <taxon>Enterococcaceae</taxon>
        <taxon>Enterococcus</taxon>
    </lineage>
</organism>
<dbReference type="Proteomes" id="UP000774130">
    <property type="component" value="Unassembled WGS sequence"/>
</dbReference>
<feature type="domain" description="HTH cro/C1-type" evidence="1">
    <location>
        <begin position="6"/>
        <end position="59"/>
    </location>
</feature>
<protein>
    <submittedName>
        <fullName evidence="2">Helix-turn-helix domain-containing protein</fullName>
    </submittedName>
</protein>
<dbReference type="CDD" id="cd00093">
    <property type="entry name" value="HTH_XRE"/>
    <property type="match status" value="1"/>
</dbReference>
<dbReference type="InterPro" id="IPR053163">
    <property type="entry name" value="HTH-type_regulator_Rgg"/>
</dbReference>
<dbReference type="PANTHER" id="PTHR37038">
    <property type="entry name" value="TRANSCRIPTIONAL REGULATOR-RELATED"/>
    <property type="match status" value="1"/>
</dbReference>
<reference evidence="2 3" key="1">
    <citation type="submission" date="2021-06" db="EMBL/GenBank/DDBJ databases">
        <title>Enterococcus alishanensis sp. nov., a novel lactic acid bacterium isolated from fresh coffee beans.</title>
        <authorList>
            <person name="Chen Y.-S."/>
        </authorList>
    </citation>
    <scope>NUCLEOTIDE SEQUENCE [LARGE SCALE GENOMIC DNA]</scope>
    <source>
        <strain evidence="2 3">ALS3</strain>
    </source>
</reference>